<dbReference type="Proteomes" id="UP001189143">
    <property type="component" value="Unassembled WGS sequence"/>
</dbReference>
<evidence type="ECO:0000313" key="7">
    <source>
        <dbReference type="EMBL" id="CAI3683355.1"/>
    </source>
</evidence>
<dbReference type="OrthoDB" id="9814427at2"/>
<evidence type="ECO:0000256" key="3">
    <source>
        <dbReference type="ARBA" id="ARBA00022729"/>
    </source>
</evidence>
<dbReference type="CDD" id="cd19971">
    <property type="entry name" value="PBP1_ABC_sugar_binding-like"/>
    <property type="match status" value="1"/>
</dbReference>
<dbReference type="Proteomes" id="UP000220840">
    <property type="component" value="Unassembled WGS sequence"/>
</dbReference>
<dbReference type="GeneID" id="68876282"/>
<dbReference type="SUPFAM" id="SSF53822">
    <property type="entry name" value="Periplasmic binding protein-like I"/>
    <property type="match status" value="1"/>
</dbReference>
<reference evidence="9 11" key="2">
    <citation type="submission" date="2018-06" db="EMBL/GenBank/DDBJ databases">
        <authorList>
            <consortium name="IHU Genomes"/>
        </authorList>
    </citation>
    <scope>NUCLEOTIDE SEQUENCE [LARGE SCALE GENOMIC DNA]</scope>
    <source>
        <strain evidence="9 11">NEC25</strain>
    </source>
</reference>
<feature type="domain" description="Periplasmic binding protein" evidence="5">
    <location>
        <begin position="49"/>
        <end position="297"/>
    </location>
</feature>
<evidence type="ECO:0000256" key="1">
    <source>
        <dbReference type="ARBA" id="ARBA00004196"/>
    </source>
</evidence>
<dbReference type="EMBL" id="PDCJ01000002">
    <property type="protein sequence ID" value="PEG29972.1"/>
    <property type="molecule type" value="Genomic_DNA"/>
</dbReference>
<evidence type="ECO:0000313" key="8">
    <source>
        <dbReference type="EMBL" id="PEG29972.1"/>
    </source>
</evidence>
<dbReference type="AlphaFoldDB" id="A0A2A7MDP8"/>
<keyword evidence="10" id="KW-1185">Reference proteome</keyword>
<dbReference type="Gene3D" id="3.40.50.2300">
    <property type="match status" value="2"/>
</dbReference>
<dbReference type="Proteomes" id="UP000789738">
    <property type="component" value="Unassembled WGS sequence"/>
</dbReference>
<evidence type="ECO:0000313" key="11">
    <source>
        <dbReference type="Proteomes" id="UP000431451"/>
    </source>
</evidence>
<evidence type="ECO:0000313" key="6">
    <source>
        <dbReference type="EMBL" id="CAG9710379.1"/>
    </source>
</evidence>
<reference evidence="8 10" key="1">
    <citation type="submission" date="2017-10" db="EMBL/GenBank/DDBJ databases">
        <title>Effective Description of Clostridium neonatale sp. nov. linked to necrotizing enterocolitis in neonates and a clarification of species assignable to the genus Clostridium (Prazmowski 1880) emend. Lawson and Rainey 2016.</title>
        <authorList>
            <person name="Bernard K."/>
            <person name="Burdz T."/>
            <person name="Wiebe D."/>
            <person name="Balcewich B."/>
            <person name="Alfa M."/>
            <person name="Bernier A.-M."/>
        </authorList>
    </citation>
    <scope>NUCLEOTIDE SEQUENCE [LARGE SCALE GENOMIC DNA]</scope>
    <source>
        <strain evidence="8 10">LCDC99A005</strain>
    </source>
</reference>
<dbReference type="GO" id="GO:0030246">
    <property type="term" value="F:carbohydrate binding"/>
    <property type="evidence" value="ECO:0007669"/>
    <property type="project" value="UniProtKB-ARBA"/>
</dbReference>
<accession>A0A2A7MDP8</accession>
<proteinExistence type="inferred from homology"/>
<dbReference type="EMBL" id="UWJD01000001">
    <property type="protein sequence ID" value="VCT83342.1"/>
    <property type="molecule type" value="Genomic_DNA"/>
</dbReference>
<dbReference type="EMBL" id="CAKJVE010000004">
    <property type="protein sequence ID" value="CAG9710379.1"/>
    <property type="molecule type" value="Genomic_DNA"/>
</dbReference>
<reference evidence="6" key="3">
    <citation type="submission" date="2021-10" db="EMBL/GenBank/DDBJ databases">
        <authorList>
            <person name="Mesa V."/>
        </authorList>
    </citation>
    <scope>NUCLEOTIDE SEQUENCE</scope>
    <source>
        <strain evidence="6">CC3_PB</strain>
    </source>
</reference>
<keyword evidence="3" id="KW-0732">Signal</keyword>
<dbReference type="GO" id="GO:0030313">
    <property type="term" value="C:cell envelope"/>
    <property type="evidence" value="ECO:0007669"/>
    <property type="project" value="UniProtKB-SubCell"/>
</dbReference>
<protein>
    <submittedName>
        <fullName evidence="6">ABC transporter, substrate-binding protein</fullName>
    </submittedName>
    <submittedName>
        <fullName evidence="9">Ribose import binding protein RbsB</fullName>
    </submittedName>
    <submittedName>
        <fullName evidence="8">Sugar ABC transporter substrate-binding protein</fullName>
    </submittedName>
</protein>
<reference evidence="7" key="4">
    <citation type="submission" date="2022-10" db="EMBL/GenBank/DDBJ databases">
        <authorList>
            <person name="Aires J."/>
            <person name="Mesa V."/>
        </authorList>
    </citation>
    <scope>NUCLEOTIDE SEQUENCE</scope>
    <source>
        <strain evidence="7">Clostridium neonatale JD116</strain>
    </source>
</reference>
<gene>
    <name evidence="9" type="primary">rbsB_2</name>
    <name evidence="7" type="ORF">CNEO2_790010</name>
    <name evidence="6" type="ORF">CNEO_44739</name>
    <name evidence="9" type="ORF">CNEONATNEC25_00938</name>
    <name evidence="8" type="ORF">CQ394_15140</name>
</gene>
<evidence type="ECO:0000256" key="4">
    <source>
        <dbReference type="SAM" id="Phobius"/>
    </source>
</evidence>
<dbReference type="Proteomes" id="UP000431451">
    <property type="component" value="Unassembled WGS sequence"/>
</dbReference>
<dbReference type="PANTHER" id="PTHR46847:SF1">
    <property type="entry name" value="D-ALLOSE-BINDING PERIPLASMIC PROTEIN-RELATED"/>
    <property type="match status" value="1"/>
</dbReference>
<name>A0A2A7MDP8_9CLOT</name>
<comment type="similarity">
    <text evidence="2">Belongs to the bacterial solute-binding protein 2 family.</text>
</comment>
<dbReference type="PANTHER" id="PTHR46847">
    <property type="entry name" value="D-ALLOSE-BINDING PERIPLASMIC PROTEIN-RELATED"/>
    <property type="match status" value="1"/>
</dbReference>
<keyword evidence="4" id="KW-0812">Transmembrane</keyword>
<keyword evidence="4" id="KW-1133">Transmembrane helix</keyword>
<dbReference type="EMBL" id="CAMTCP010000280">
    <property type="protein sequence ID" value="CAI3683355.1"/>
    <property type="molecule type" value="Genomic_DNA"/>
</dbReference>
<evidence type="ECO:0000259" key="5">
    <source>
        <dbReference type="Pfam" id="PF13407"/>
    </source>
</evidence>
<dbReference type="InterPro" id="IPR025997">
    <property type="entry name" value="SBP_2_dom"/>
</dbReference>
<evidence type="ECO:0000313" key="9">
    <source>
        <dbReference type="EMBL" id="VCT83342.1"/>
    </source>
</evidence>
<evidence type="ECO:0000313" key="10">
    <source>
        <dbReference type="Proteomes" id="UP000220840"/>
    </source>
</evidence>
<comment type="subcellular location">
    <subcellularLocation>
        <location evidence="1">Cell envelope</location>
    </subcellularLocation>
</comment>
<dbReference type="Pfam" id="PF13407">
    <property type="entry name" value="Peripla_BP_4"/>
    <property type="match status" value="1"/>
</dbReference>
<dbReference type="RefSeq" id="WP_058294142.1">
    <property type="nucleotide sequence ID" value="NZ_CAKJVD010000019.1"/>
</dbReference>
<dbReference type="STRING" id="137838.GCA_001458595_01261"/>
<sequence length="324" mass="36520">MIREYRRTLIAIILIFMFFIGTIGIFIYIDSDGIYSADGVENQRRIGATYMTMNNTYFKVINQEIRYIVEEQGDVLITRDPALNLDKQIEEIYDFIDMKVDAIFINTVDWIGIKPALEDAKKAGIIIIAIDTDVYDENLIDCTILSDNYNAGVECAKDLMKNSEEANIILLEHTIAKSAIDRIKGFEDTIKNNNNYKIVARSNCDGQLETAMPVVENLLAKAPDANVIMALNDPSALGAIMALEQKNIKNIKVYGIDGSPDGKRMIEDNRMTVTVAQSPKNIGRISAEKLYEIFKGNSIEKKIIVPVEIINSENIDKYKIDAWQ</sequence>
<keyword evidence="4" id="KW-0472">Membrane</keyword>
<organism evidence="8 10">
    <name type="scientific">Clostridium neonatale</name>
    <dbReference type="NCBI Taxonomy" id="137838"/>
    <lineage>
        <taxon>Bacteria</taxon>
        <taxon>Bacillati</taxon>
        <taxon>Bacillota</taxon>
        <taxon>Clostridia</taxon>
        <taxon>Eubacteriales</taxon>
        <taxon>Clostridiaceae</taxon>
        <taxon>Clostridium</taxon>
    </lineage>
</organism>
<feature type="transmembrane region" description="Helical" evidence="4">
    <location>
        <begin position="9"/>
        <end position="29"/>
    </location>
</feature>
<evidence type="ECO:0000256" key="2">
    <source>
        <dbReference type="ARBA" id="ARBA00007639"/>
    </source>
</evidence>
<dbReference type="InterPro" id="IPR028082">
    <property type="entry name" value="Peripla_BP_I"/>
</dbReference>